<sequence length="417" mass="44446">MIGPAHAVVVGAGIAGTAVGLFLRRIGWRVTVLEARPARERPLGSHLSLADNGRTVLRDLGLLAAVGAAGTPTDRISFHDHRGREIGSNNQVSTLIRRDRLGEVLREAARRAGVRIVEGERVVGLRDDGHDRVVATLADGSSHSGDVLIGADGVHSHTRRTMFPDHPSARFTGVIDGGGSAPRVDGIAPEPVLRLTFGANAFFGYQALPDGEVVWFQSMLSGDGDGDVVAGPRADPMDRWRQRLTELHGADHPPIPAVIDASTGPVIRWPVYDLDPPARWSRGRMCLVGDAAHAMPPHDGQSSSMALEDAVVLARCLASADDLADAFARFQQLRESRVDTVAGLARRTGSLKFPTGPRERRARDAVLTMFMKAGVAASEDVSRYRLQWPTDSHAAARSAHDPAGRPAARTGPDGSPG</sequence>
<evidence type="ECO:0000313" key="6">
    <source>
        <dbReference type="Proteomes" id="UP000003448"/>
    </source>
</evidence>
<evidence type="ECO:0000256" key="1">
    <source>
        <dbReference type="ARBA" id="ARBA00023002"/>
    </source>
</evidence>
<dbReference type="AlphaFoldDB" id="I0L8M4"/>
<dbReference type="PRINTS" id="PR00420">
    <property type="entry name" value="RNGMNOXGNASE"/>
</dbReference>
<accession>I0L8M4</accession>
<dbReference type="InterPro" id="IPR002938">
    <property type="entry name" value="FAD-bd"/>
</dbReference>
<evidence type="ECO:0000256" key="3">
    <source>
        <dbReference type="SAM" id="MobiDB-lite"/>
    </source>
</evidence>
<organism evidence="5 6">
    <name type="scientific">Micromonospora lupini str. Lupac 08</name>
    <dbReference type="NCBI Taxonomy" id="1150864"/>
    <lineage>
        <taxon>Bacteria</taxon>
        <taxon>Bacillati</taxon>
        <taxon>Actinomycetota</taxon>
        <taxon>Actinomycetes</taxon>
        <taxon>Micromonosporales</taxon>
        <taxon>Micromonosporaceae</taxon>
        <taxon>Micromonospora</taxon>
    </lineage>
</organism>
<proteinExistence type="predicted"/>
<dbReference type="PANTHER" id="PTHR13789:SF309">
    <property type="entry name" value="PUTATIVE (AFU_ORTHOLOGUE AFUA_6G14510)-RELATED"/>
    <property type="match status" value="1"/>
</dbReference>
<dbReference type="SUPFAM" id="SSF51905">
    <property type="entry name" value="FAD/NAD(P)-binding domain"/>
    <property type="match status" value="1"/>
</dbReference>
<evidence type="ECO:0000259" key="4">
    <source>
        <dbReference type="Pfam" id="PF01494"/>
    </source>
</evidence>
<evidence type="ECO:0000256" key="2">
    <source>
        <dbReference type="ARBA" id="ARBA00023033"/>
    </source>
</evidence>
<dbReference type="Proteomes" id="UP000003448">
    <property type="component" value="Unassembled WGS sequence"/>
</dbReference>
<dbReference type="EMBL" id="CAIE01000037">
    <property type="protein sequence ID" value="CCH20171.1"/>
    <property type="molecule type" value="Genomic_DNA"/>
</dbReference>
<dbReference type="eggNOG" id="COG0654">
    <property type="taxonomic scope" value="Bacteria"/>
</dbReference>
<keyword evidence="2 5" id="KW-0503">Monooxygenase</keyword>
<gene>
    <name evidence="5" type="ORF">MILUP08_45051</name>
</gene>
<dbReference type="PANTHER" id="PTHR13789">
    <property type="entry name" value="MONOOXYGENASE"/>
    <property type="match status" value="1"/>
</dbReference>
<name>I0L8M4_9ACTN</name>
<dbReference type="InterPro" id="IPR036188">
    <property type="entry name" value="FAD/NAD-bd_sf"/>
</dbReference>
<feature type="domain" description="FAD-binding" evidence="4">
    <location>
        <begin position="7"/>
        <end position="319"/>
    </location>
</feature>
<protein>
    <submittedName>
        <fullName evidence="5">FAD-binding protein monooxygenase</fullName>
    </submittedName>
</protein>
<dbReference type="Pfam" id="PF01494">
    <property type="entry name" value="FAD_binding_3"/>
    <property type="match status" value="1"/>
</dbReference>
<feature type="region of interest" description="Disordered" evidence="3">
    <location>
        <begin position="390"/>
        <end position="417"/>
    </location>
</feature>
<dbReference type="STRING" id="1150864.MILUP08_45051"/>
<evidence type="ECO:0000313" key="5">
    <source>
        <dbReference type="EMBL" id="CCH20171.1"/>
    </source>
</evidence>
<keyword evidence="6" id="KW-1185">Reference proteome</keyword>
<dbReference type="OrthoDB" id="3356051at2"/>
<dbReference type="RefSeq" id="WP_007462877.1">
    <property type="nucleotide sequence ID" value="NZ_HF570108.1"/>
</dbReference>
<reference evidence="6" key="1">
    <citation type="journal article" date="2012" name="J. Bacteriol.">
        <title>Genome Sequence of Micromonospora lupini Lupac 08, Isolated from Root Nodules of Lupinus angustifolius.</title>
        <authorList>
            <person name="Alonso-Vega P."/>
            <person name="Normand P."/>
            <person name="Bacigalupe R."/>
            <person name="Pujic P."/>
            <person name="Lajus A."/>
            <person name="Vallenet D."/>
            <person name="Carro L."/>
            <person name="Coll P."/>
            <person name="Trujillo M.E."/>
        </authorList>
    </citation>
    <scope>NUCLEOTIDE SEQUENCE [LARGE SCALE GENOMIC DNA]</scope>
    <source>
        <strain evidence="6">Lupac 08</strain>
    </source>
</reference>
<dbReference type="InterPro" id="IPR050493">
    <property type="entry name" value="FAD-dep_Monooxygenase_BioMet"/>
</dbReference>
<dbReference type="GO" id="GO:0004497">
    <property type="term" value="F:monooxygenase activity"/>
    <property type="evidence" value="ECO:0007669"/>
    <property type="project" value="UniProtKB-KW"/>
</dbReference>
<comment type="caution">
    <text evidence="5">The sequence shown here is derived from an EMBL/GenBank/DDBJ whole genome shotgun (WGS) entry which is preliminary data.</text>
</comment>
<keyword evidence="1" id="KW-0560">Oxidoreductase</keyword>
<dbReference type="Gene3D" id="3.50.50.60">
    <property type="entry name" value="FAD/NAD(P)-binding domain"/>
    <property type="match status" value="1"/>
</dbReference>
<dbReference type="GO" id="GO:0071949">
    <property type="term" value="F:FAD binding"/>
    <property type="evidence" value="ECO:0007669"/>
    <property type="project" value="InterPro"/>
</dbReference>